<dbReference type="KEGG" id="vg:54988926"/>
<protein>
    <submittedName>
        <fullName evidence="1">Uncharacterized protein</fullName>
    </submittedName>
</protein>
<evidence type="ECO:0000313" key="2">
    <source>
        <dbReference type="Proteomes" id="UP000240377"/>
    </source>
</evidence>
<reference evidence="1" key="1">
    <citation type="submission" date="2018-01" db="EMBL/GenBank/DDBJ databases">
        <title>Lactobacillus phages that infect wine-derived L. plantarum strains.</title>
        <authorList>
            <person name="Kyrkou I."/>
            <person name="Hestbjerg Hansen L."/>
        </authorList>
    </citation>
    <scope>NUCLEOTIDE SEQUENCE [LARGE SCALE GENOMIC DNA]</scope>
</reference>
<keyword evidence="2" id="KW-1185">Reference proteome</keyword>
<dbReference type="RefSeq" id="YP_009798464.1">
    <property type="nucleotide sequence ID" value="NC_047926.1"/>
</dbReference>
<dbReference type="Proteomes" id="UP000240377">
    <property type="component" value="Segment"/>
</dbReference>
<organism evidence="1 2">
    <name type="scientific">Lactobacillus phage Semele</name>
    <dbReference type="NCBI Taxonomy" id="2079433"/>
    <lineage>
        <taxon>Viruses</taxon>
        <taxon>Duplodnaviria</taxon>
        <taxon>Heunggongvirae</taxon>
        <taxon>Uroviricota</taxon>
        <taxon>Caudoviricetes</taxon>
        <taxon>Herelleviridae</taxon>
        <taxon>Harbinvirus</taxon>
        <taxon>Harbinvirus semele</taxon>
    </lineage>
</organism>
<sequence length="97" mass="11238">MTASEKLQKLIENDKLTDEQLDNLNDWGIEQVSDVRSYLINLINQLKDDDISIDYEKAIIALYDLLDYNEDDDYVVYDEDGVQELDFESLNDALGID</sequence>
<dbReference type="EMBL" id="MG765279">
    <property type="protein sequence ID" value="AUV60145.1"/>
    <property type="molecule type" value="Genomic_DNA"/>
</dbReference>
<evidence type="ECO:0000313" key="1">
    <source>
        <dbReference type="EMBL" id="AUV60145.1"/>
    </source>
</evidence>
<name>A0A2K9VD65_9CAUD</name>
<proteinExistence type="predicted"/>
<dbReference type="GeneID" id="54988926"/>
<accession>A0A2K9VD65</accession>